<dbReference type="InterPro" id="IPR000620">
    <property type="entry name" value="EamA_dom"/>
</dbReference>
<dbReference type="RefSeq" id="WP_160200811.1">
    <property type="nucleotide sequence ID" value="NZ_QXWK01000003.1"/>
</dbReference>
<evidence type="ECO:0000256" key="2">
    <source>
        <dbReference type="ARBA" id="ARBA00007362"/>
    </source>
</evidence>
<dbReference type="PANTHER" id="PTHR32322:SF2">
    <property type="entry name" value="EAMA DOMAIN-CONTAINING PROTEIN"/>
    <property type="match status" value="1"/>
</dbReference>
<evidence type="ECO:0000256" key="3">
    <source>
        <dbReference type="ARBA" id="ARBA00022692"/>
    </source>
</evidence>
<evidence type="ECO:0000313" key="9">
    <source>
        <dbReference type="Proteomes" id="UP000446866"/>
    </source>
</evidence>
<evidence type="ECO:0000256" key="6">
    <source>
        <dbReference type="SAM" id="Phobius"/>
    </source>
</evidence>
<feature type="transmembrane region" description="Helical" evidence="6">
    <location>
        <begin position="162"/>
        <end position="177"/>
    </location>
</feature>
<dbReference type="Proteomes" id="UP000446866">
    <property type="component" value="Unassembled WGS sequence"/>
</dbReference>
<dbReference type="GO" id="GO:0016020">
    <property type="term" value="C:membrane"/>
    <property type="evidence" value="ECO:0007669"/>
    <property type="project" value="UniProtKB-SubCell"/>
</dbReference>
<dbReference type="EMBL" id="QXWK01000003">
    <property type="protein sequence ID" value="NBH60509.1"/>
    <property type="molecule type" value="Genomic_DNA"/>
</dbReference>
<evidence type="ECO:0000313" key="8">
    <source>
        <dbReference type="EMBL" id="NBH60509.1"/>
    </source>
</evidence>
<accession>A0A845QFQ1</accession>
<protein>
    <submittedName>
        <fullName evidence="8">DMT family transporter</fullName>
    </submittedName>
</protein>
<keyword evidence="3 6" id="KW-0812">Transmembrane</keyword>
<dbReference type="PANTHER" id="PTHR32322">
    <property type="entry name" value="INNER MEMBRANE TRANSPORTER"/>
    <property type="match status" value="1"/>
</dbReference>
<feature type="transmembrane region" description="Helical" evidence="6">
    <location>
        <begin position="279"/>
        <end position="298"/>
    </location>
</feature>
<evidence type="ECO:0000256" key="1">
    <source>
        <dbReference type="ARBA" id="ARBA00004141"/>
    </source>
</evidence>
<feature type="domain" description="EamA" evidence="7">
    <location>
        <begin position="159"/>
        <end position="293"/>
    </location>
</feature>
<gene>
    <name evidence="8" type="ORF">D0435_02315</name>
</gene>
<comment type="caution">
    <text evidence="8">The sequence shown here is derived from an EMBL/GenBank/DDBJ whole genome shotgun (WGS) entry which is preliminary data.</text>
</comment>
<dbReference type="InterPro" id="IPR050638">
    <property type="entry name" value="AA-Vitamin_Transporters"/>
</dbReference>
<proteinExistence type="inferred from homology"/>
<feature type="transmembrane region" description="Helical" evidence="6">
    <location>
        <begin position="220"/>
        <end position="241"/>
    </location>
</feature>
<feature type="transmembrane region" description="Helical" evidence="6">
    <location>
        <begin position="31"/>
        <end position="52"/>
    </location>
</feature>
<keyword evidence="4 6" id="KW-1133">Transmembrane helix</keyword>
<comment type="subcellular location">
    <subcellularLocation>
        <location evidence="1">Membrane</location>
        <topology evidence="1">Multi-pass membrane protein</topology>
    </subcellularLocation>
</comment>
<feature type="domain" description="EamA" evidence="7">
    <location>
        <begin position="7"/>
        <end position="144"/>
    </location>
</feature>
<feature type="transmembrane region" description="Helical" evidence="6">
    <location>
        <begin position="72"/>
        <end position="91"/>
    </location>
</feature>
<evidence type="ECO:0000256" key="4">
    <source>
        <dbReference type="ARBA" id="ARBA00022989"/>
    </source>
</evidence>
<dbReference type="AlphaFoldDB" id="A0A845QFQ1"/>
<name>A0A845QFQ1_9FIRM</name>
<dbReference type="Pfam" id="PF00892">
    <property type="entry name" value="EamA"/>
    <property type="match status" value="2"/>
</dbReference>
<dbReference type="Gene3D" id="1.10.3730.20">
    <property type="match status" value="1"/>
</dbReference>
<dbReference type="SUPFAM" id="SSF103481">
    <property type="entry name" value="Multidrug resistance efflux transporter EmrE"/>
    <property type="match status" value="2"/>
</dbReference>
<keyword evidence="5 6" id="KW-0472">Membrane</keyword>
<keyword evidence="9" id="KW-1185">Reference proteome</keyword>
<feature type="transmembrane region" description="Helical" evidence="6">
    <location>
        <begin position="7"/>
        <end position="25"/>
    </location>
</feature>
<organism evidence="8 9">
    <name type="scientific">Anaerotruncus colihominis</name>
    <dbReference type="NCBI Taxonomy" id="169435"/>
    <lineage>
        <taxon>Bacteria</taxon>
        <taxon>Bacillati</taxon>
        <taxon>Bacillota</taxon>
        <taxon>Clostridia</taxon>
        <taxon>Eubacteriales</taxon>
        <taxon>Oscillospiraceae</taxon>
        <taxon>Anaerotruncus</taxon>
    </lineage>
</organism>
<comment type="similarity">
    <text evidence="2">Belongs to the EamA transporter family.</text>
</comment>
<reference evidence="8 9" key="1">
    <citation type="submission" date="2018-08" db="EMBL/GenBank/DDBJ databases">
        <title>Murine metabolic-syndrome-specific gut microbial biobank.</title>
        <authorList>
            <person name="Liu C."/>
        </authorList>
    </citation>
    <scope>NUCLEOTIDE SEQUENCE [LARGE SCALE GENOMIC DNA]</scope>
    <source>
        <strain evidence="8 9">28</strain>
    </source>
</reference>
<sequence length="304" mass="33609">MKKNTTIYALMVLAAFLWSGAFIAGKYTGPYIPSGSVTFLRFAIASVLMYFIMKATQAKEPQAAYKFTKKDIPHFLFTGVVGMVGYHLFFFESLNYTTAINSSIIRAIDPVITVLIAFVFLHQRVPLKQLLGILLSLFGVVLTITAGDFAHFAEMELNRGDLYMIGAVVCWSAYGVYSKSRCSHIPPVVLTYYSFLVCSIVLIPVSLMEKPWEFLPSVPVSAWIALLFMAVFCSGIAYYIQQIALRIIGPTRCSIFVNLVPVFSFILATLMLGEELQPVKILTTVIIIAGVCICQAAGNRSEAK</sequence>
<feature type="transmembrane region" description="Helical" evidence="6">
    <location>
        <begin position="253"/>
        <end position="273"/>
    </location>
</feature>
<feature type="transmembrane region" description="Helical" evidence="6">
    <location>
        <begin position="189"/>
        <end position="208"/>
    </location>
</feature>
<evidence type="ECO:0000256" key="5">
    <source>
        <dbReference type="ARBA" id="ARBA00023136"/>
    </source>
</evidence>
<feature type="transmembrane region" description="Helical" evidence="6">
    <location>
        <begin position="130"/>
        <end position="150"/>
    </location>
</feature>
<dbReference type="InterPro" id="IPR037185">
    <property type="entry name" value="EmrE-like"/>
</dbReference>
<evidence type="ECO:0000259" key="7">
    <source>
        <dbReference type="Pfam" id="PF00892"/>
    </source>
</evidence>
<feature type="transmembrane region" description="Helical" evidence="6">
    <location>
        <begin position="103"/>
        <end position="121"/>
    </location>
</feature>